<evidence type="ECO:0000256" key="1">
    <source>
        <dbReference type="ARBA" id="ARBA00010613"/>
    </source>
</evidence>
<dbReference type="SUPFAM" id="SSF56317">
    <property type="entry name" value="Carbon-nitrogen hydrolase"/>
    <property type="match status" value="1"/>
</dbReference>
<evidence type="ECO:0000313" key="4">
    <source>
        <dbReference type="Proteomes" id="UP000551878"/>
    </source>
</evidence>
<name>A0A840QR19_9BACI</name>
<reference evidence="3 4" key="1">
    <citation type="submission" date="2020-08" db="EMBL/GenBank/DDBJ databases">
        <title>Genomic Encyclopedia of Type Strains, Phase IV (KMG-IV): sequencing the most valuable type-strain genomes for metagenomic binning, comparative biology and taxonomic classification.</title>
        <authorList>
            <person name="Goeker M."/>
        </authorList>
    </citation>
    <scope>NUCLEOTIDE SEQUENCE [LARGE SCALE GENOMIC DNA]</scope>
    <source>
        <strain evidence="3 4">DSM 24696</strain>
    </source>
</reference>
<evidence type="ECO:0000259" key="2">
    <source>
        <dbReference type="PROSITE" id="PS50263"/>
    </source>
</evidence>
<dbReference type="PROSITE" id="PS50263">
    <property type="entry name" value="CN_HYDROLASE"/>
    <property type="match status" value="1"/>
</dbReference>
<dbReference type="InterPro" id="IPR003010">
    <property type="entry name" value="C-N_Hydrolase"/>
</dbReference>
<gene>
    <name evidence="3" type="ORF">HNQ41_001989</name>
</gene>
<protein>
    <submittedName>
        <fullName evidence="3">Putative amidohydrolase</fullName>
    </submittedName>
</protein>
<feature type="domain" description="CN hydrolase" evidence="2">
    <location>
        <begin position="1"/>
        <end position="236"/>
    </location>
</feature>
<accession>A0A840QR19</accession>
<comment type="caution">
    <text evidence="3">The sequence shown here is derived from an EMBL/GenBank/DDBJ whole genome shotgun (WGS) entry which is preliminary data.</text>
</comment>
<keyword evidence="3" id="KW-0378">Hydrolase</keyword>
<dbReference type="Gene3D" id="3.60.110.10">
    <property type="entry name" value="Carbon-nitrogen hydrolase"/>
    <property type="match status" value="1"/>
</dbReference>
<dbReference type="AlphaFoldDB" id="A0A840QR19"/>
<dbReference type="PANTHER" id="PTHR23088:SF27">
    <property type="entry name" value="DEAMINATED GLUTATHIONE AMIDASE"/>
    <property type="match status" value="1"/>
</dbReference>
<keyword evidence="4" id="KW-1185">Reference proteome</keyword>
<dbReference type="EMBL" id="JACHHB010000008">
    <property type="protein sequence ID" value="MBB5173799.1"/>
    <property type="molecule type" value="Genomic_DNA"/>
</dbReference>
<dbReference type="Proteomes" id="UP000551878">
    <property type="component" value="Unassembled WGS sequence"/>
</dbReference>
<evidence type="ECO:0000313" key="3">
    <source>
        <dbReference type="EMBL" id="MBB5173799.1"/>
    </source>
</evidence>
<organism evidence="3 4">
    <name type="scientific">Texcoconibacillus texcoconensis</name>
    <dbReference type="NCBI Taxonomy" id="1095777"/>
    <lineage>
        <taxon>Bacteria</taxon>
        <taxon>Bacillati</taxon>
        <taxon>Bacillota</taxon>
        <taxon>Bacilli</taxon>
        <taxon>Bacillales</taxon>
        <taxon>Bacillaceae</taxon>
        <taxon>Texcoconibacillus</taxon>
    </lineage>
</organism>
<dbReference type="CDD" id="cd07583">
    <property type="entry name" value="nitrilase_5"/>
    <property type="match status" value="1"/>
</dbReference>
<dbReference type="PANTHER" id="PTHR23088">
    <property type="entry name" value="NITRILASE-RELATED"/>
    <property type="match status" value="1"/>
</dbReference>
<dbReference type="GO" id="GO:0016787">
    <property type="term" value="F:hydrolase activity"/>
    <property type="evidence" value="ECO:0007669"/>
    <property type="project" value="UniProtKB-KW"/>
</dbReference>
<comment type="similarity">
    <text evidence="1">Belongs to the carbon-nitrogen hydrolase superfamily. NIT1/NIT2 family.</text>
</comment>
<dbReference type="Pfam" id="PF00795">
    <property type="entry name" value="CN_hydrolase"/>
    <property type="match status" value="1"/>
</dbReference>
<sequence length="258" mass="29491">MKVALFQMDIEFGDPKTNVEKMDRQFEQLTNMPDVVVLPELWTTGYDLSRLDEIADRNADQVFQTLSQWAKKYQLHIIAGSVAKQTDAGVTNTMLVVDAHGNLVKDYDKVHLFRLMNEEKYLLSGNKTGTFQLDQQPLSGVICYDIRFPEWTRTQMLDGAKVLFVVAQWPKPRIDHWRALLMSRAIENQCFVIACNRVGSDPNNTFGGQSIIVNPWGEVISEAGEEETVLYGDIDLSEVDDIRKQIPVFTDRRPSLYK</sequence>
<dbReference type="InterPro" id="IPR036526">
    <property type="entry name" value="C-N_Hydrolase_sf"/>
</dbReference>
<proteinExistence type="inferred from homology"/>
<dbReference type="RefSeq" id="WP_184664238.1">
    <property type="nucleotide sequence ID" value="NZ_JACHHB010000008.1"/>
</dbReference>